<comment type="caution">
    <text evidence="2">The sequence shown here is derived from an EMBL/GenBank/DDBJ whole genome shotgun (WGS) entry which is preliminary data.</text>
</comment>
<evidence type="ECO:0000313" key="2">
    <source>
        <dbReference type="EMBL" id="GBE80543.1"/>
    </source>
</evidence>
<protein>
    <submittedName>
        <fullName evidence="2">Uncharacterized protein</fullName>
    </submittedName>
</protein>
<proteinExistence type="predicted"/>
<name>A0A401GEL8_9APHY</name>
<evidence type="ECO:0000256" key="1">
    <source>
        <dbReference type="SAM" id="MobiDB-lite"/>
    </source>
</evidence>
<feature type="region of interest" description="Disordered" evidence="1">
    <location>
        <begin position="132"/>
        <end position="172"/>
    </location>
</feature>
<keyword evidence="3" id="KW-1185">Reference proteome</keyword>
<dbReference type="InParanoid" id="A0A401GEL8"/>
<gene>
    <name evidence="2" type="ORF">SCP_0302580</name>
</gene>
<accession>A0A401GEL8</accession>
<reference evidence="2 3" key="1">
    <citation type="journal article" date="2018" name="Sci. Rep.">
        <title>Genome sequence of the cauliflower mushroom Sparassis crispa (Hanabiratake) and its association with beneficial usage.</title>
        <authorList>
            <person name="Kiyama R."/>
            <person name="Furutani Y."/>
            <person name="Kawaguchi K."/>
            <person name="Nakanishi T."/>
        </authorList>
    </citation>
    <scope>NUCLEOTIDE SEQUENCE [LARGE SCALE GENOMIC DNA]</scope>
</reference>
<dbReference type="GeneID" id="38777460"/>
<feature type="compositionally biased region" description="Low complexity" evidence="1">
    <location>
        <begin position="42"/>
        <end position="60"/>
    </location>
</feature>
<dbReference type="EMBL" id="BFAD01000003">
    <property type="protein sequence ID" value="GBE80543.1"/>
    <property type="molecule type" value="Genomic_DNA"/>
</dbReference>
<dbReference type="AlphaFoldDB" id="A0A401GEL8"/>
<feature type="region of interest" description="Disordered" evidence="1">
    <location>
        <begin position="39"/>
        <end position="79"/>
    </location>
</feature>
<organism evidence="2 3">
    <name type="scientific">Sparassis crispa</name>
    <dbReference type="NCBI Taxonomy" id="139825"/>
    <lineage>
        <taxon>Eukaryota</taxon>
        <taxon>Fungi</taxon>
        <taxon>Dikarya</taxon>
        <taxon>Basidiomycota</taxon>
        <taxon>Agaricomycotina</taxon>
        <taxon>Agaricomycetes</taxon>
        <taxon>Polyporales</taxon>
        <taxon>Sparassidaceae</taxon>
        <taxon>Sparassis</taxon>
    </lineage>
</organism>
<sequence length="447" mass="47454">MHNSRLARATTVPAVGLAPIRGRAALLSRSLSETQLEEVAEDSAVSTDAASSAASQAPPTGLELSAGPADDVPTDSVRTPHTVAASPLTTHESEPQALPPSVDAILQLQEQASSYVNVEDIPDFVLPDLRPALGEHRHDPPPAPSGHFSDLGGEILLQPPAYSRSDPRQPPYQNDYPHSAYDLAMFFESCGLPLPTSHSNVEGFLSTETGSSLATAPSVIPDMGDLTVAALTAADANKIAFSLGQGSSTSHPSGGGCRLFYNPQTPRCENEDPRMPLASRMVDVVGQMATQAIGVREHDVITQMLDIIRPAMASGSRPAVDPHEQTLKDILHTSQNTFQALQGLAQTTSAGFQDVRNGIRNTNTGMHQINNTSNNLVNGVGQCYLELRGVRDGVERSHAEIKGEVQGVVNEVQEMRNMFSYALMDLDSPFVSFSGPSSSGSSDAMDL</sequence>
<evidence type="ECO:0000313" key="3">
    <source>
        <dbReference type="Proteomes" id="UP000287166"/>
    </source>
</evidence>
<dbReference type="RefSeq" id="XP_027611456.1">
    <property type="nucleotide sequence ID" value="XM_027755655.1"/>
</dbReference>
<dbReference type="Proteomes" id="UP000287166">
    <property type="component" value="Unassembled WGS sequence"/>
</dbReference>